<dbReference type="PANTHER" id="PTHR34294:SF5">
    <property type="entry name" value="CENTRAL GLYCOLYTIC GENES REGULATOR"/>
    <property type="match status" value="1"/>
</dbReference>
<dbReference type="SUPFAM" id="SSF100950">
    <property type="entry name" value="NagB/RpiA/CoA transferase-like"/>
    <property type="match status" value="1"/>
</dbReference>
<dbReference type="Pfam" id="PF21715">
    <property type="entry name" value="CggR_N"/>
    <property type="match status" value="1"/>
</dbReference>
<protein>
    <submittedName>
        <fullName evidence="7">Central glycolytic genes regulator</fullName>
    </submittedName>
</protein>
<dbReference type="InterPro" id="IPR007324">
    <property type="entry name" value="Sugar-bd_dom_put"/>
</dbReference>
<accession>A0A1M6MKP3</accession>
<dbReference type="Gene3D" id="3.40.50.1360">
    <property type="match status" value="1"/>
</dbReference>
<dbReference type="Pfam" id="PF04198">
    <property type="entry name" value="Sugar-bind"/>
    <property type="match status" value="1"/>
</dbReference>
<dbReference type="EMBL" id="FRAE01000016">
    <property type="protein sequence ID" value="SHJ84029.1"/>
    <property type="molecule type" value="Genomic_DNA"/>
</dbReference>
<evidence type="ECO:0000256" key="3">
    <source>
        <dbReference type="ARBA" id="ARBA00023125"/>
    </source>
</evidence>
<feature type="domain" description="Sugar-binding" evidence="5">
    <location>
        <begin position="92"/>
        <end position="338"/>
    </location>
</feature>
<dbReference type="InterPro" id="IPR036390">
    <property type="entry name" value="WH_DNA-bd_sf"/>
</dbReference>
<dbReference type="RefSeq" id="WP_072887823.1">
    <property type="nucleotide sequence ID" value="NZ_FRAE01000016.1"/>
</dbReference>
<evidence type="ECO:0000256" key="4">
    <source>
        <dbReference type="ARBA" id="ARBA00023163"/>
    </source>
</evidence>
<dbReference type="SUPFAM" id="SSF46785">
    <property type="entry name" value="Winged helix' DNA-binding domain"/>
    <property type="match status" value="1"/>
</dbReference>
<reference evidence="8" key="1">
    <citation type="submission" date="2016-11" db="EMBL/GenBank/DDBJ databases">
        <authorList>
            <person name="Varghese N."/>
            <person name="Submissions S."/>
        </authorList>
    </citation>
    <scope>NUCLEOTIDE SEQUENCE [LARGE SCALE GENOMIC DNA]</scope>
    <source>
        <strain evidence="8">DSM 15518</strain>
    </source>
</reference>
<keyword evidence="4" id="KW-0804">Transcription</keyword>
<keyword evidence="2" id="KW-0805">Transcription regulation</keyword>
<dbReference type="InterPro" id="IPR036388">
    <property type="entry name" value="WH-like_DNA-bd_sf"/>
</dbReference>
<organism evidence="7 8">
    <name type="scientific">Tepidibacter formicigenes DSM 15518</name>
    <dbReference type="NCBI Taxonomy" id="1123349"/>
    <lineage>
        <taxon>Bacteria</taxon>
        <taxon>Bacillati</taxon>
        <taxon>Bacillota</taxon>
        <taxon>Clostridia</taxon>
        <taxon>Peptostreptococcales</taxon>
        <taxon>Peptostreptococcaceae</taxon>
        <taxon>Tepidibacter</taxon>
    </lineage>
</organism>
<evidence type="ECO:0000259" key="6">
    <source>
        <dbReference type="Pfam" id="PF21715"/>
    </source>
</evidence>
<feature type="domain" description="CggR N-terminal DNA binding" evidence="6">
    <location>
        <begin position="18"/>
        <end position="88"/>
    </location>
</feature>
<dbReference type="OrthoDB" id="9793820at2"/>
<dbReference type="GO" id="GO:0003677">
    <property type="term" value="F:DNA binding"/>
    <property type="evidence" value="ECO:0007669"/>
    <property type="project" value="UniProtKB-KW"/>
</dbReference>
<dbReference type="PANTHER" id="PTHR34294">
    <property type="entry name" value="TRANSCRIPTIONAL REGULATOR-RELATED"/>
    <property type="match status" value="1"/>
</dbReference>
<dbReference type="AlphaFoldDB" id="A0A1M6MKP3"/>
<evidence type="ECO:0000256" key="2">
    <source>
        <dbReference type="ARBA" id="ARBA00023015"/>
    </source>
</evidence>
<keyword evidence="8" id="KW-1185">Reference proteome</keyword>
<dbReference type="InterPro" id="IPR037171">
    <property type="entry name" value="NagB/RpiA_transferase-like"/>
</dbReference>
<dbReference type="InterPro" id="IPR048715">
    <property type="entry name" value="CggR_N"/>
</dbReference>
<gene>
    <name evidence="7" type="ORF">SAMN02744037_00975</name>
</gene>
<comment type="similarity">
    <text evidence="1">Belongs to the SorC transcriptional regulatory family.</text>
</comment>
<evidence type="ECO:0000259" key="5">
    <source>
        <dbReference type="Pfam" id="PF04198"/>
    </source>
</evidence>
<proteinExistence type="inferred from homology"/>
<evidence type="ECO:0000256" key="1">
    <source>
        <dbReference type="ARBA" id="ARBA00010466"/>
    </source>
</evidence>
<evidence type="ECO:0000313" key="7">
    <source>
        <dbReference type="EMBL" id="SHJ84029.1"/>
    </source>
</evidence>
<dbReference type="Proteomes" id="UP000242497">
    <property type="component" value="Unassembled WGS sequence"/>
</dbReference>
<keyword evidence="3" id="KW-0238">DNA-binding</keyword>
<dbReference type="STRING" id="1123349.SAMN02744037_00975"/>
<dbReference type="Gene3D" id="1.10.10.10">
    <property type="entry name" value="Winged helix-like DNA-binding domain superfamily/Winged helix DNA-binding domain"/>
    <property type="match status" value="1"/>
</dbReference>
<evidence type="ECO:0000313" key="8">
    <source>
        <dbReference type="Proteomes" id="UP000242497"/>
    </source>
</evidence>
<dbReference type="InterPro" id="IPR051054">
    <property type="entry name" value="SorC_transcr_regulators"/>
</dbReference>
<dbReference type="GO" id="GO:0030246">
    <property type="term" value="F:carbohydrate binding"/>
    <property type="evidence" value="ECO:0007669"/>
    <property type="project" value="InterPro"/>
</dbReference>
<name>A0A1M6MKP3_9FIRM</name>
<sequence>MKKLIQIQKKIIPEVLEVMERRYLILKQISLNEPIGRRALSSKLELSERIVRSEVEFLKNQDLINVHTSGMNISESGICLLDDLKEFIDEMMGISYLEESLREKLGIKKVIIVPGNADEDSLVIKDIGKTTCKYITKIIKNNSIIGVTGGNTMHEFADCLQESKKYENVLVVPARGGLGKEVEIQSNNIAAVVSKKLGGNYKLLHVPDNITKETLESLILEPEISKTLKHIENVNVLIFGIGRADDMARRRKMPKDEFDYILSKGAVGEAFGYYFNRNGEIVHETITIGIKLENFKSIQNTIGIVGGSRKAEAILAISKIKKDLILITDEGAANKILELI</sequence>